<evidence type="ECO:0000313" key="4">
    <source>
        <dbReference type="Proteomes" id="UP000267251"/>
    </source>
</evidence>
<feature type="compositionally biased region" description="Polar residues" evidence="1">
    <location>
        <begin position="204"/>
        <end position="213"/>
    </location>
</feature>
<reference evidence="4" key="1">
    <citation type="journal article" date="2018" name="Nat. Microbiol.">
        <title>Leveraging single-cell genomics to expand the fungal tree of life.</title>
        <authorList>
            <person name="Ahrendt S.R."/>
            <person name="Quandt C.A."/>
            <person name="Ciobanu D."/>
            <person name="Clum A."/>
            <person name="Salamov A."/>
            <person name="Andreopoulos B."/>
            <person name="Cheng J.F."/>
            <person name="Woyke T."/>
            <person name="Pelin A."/>
            <person name="Henrissat B."/>
            <person name="Reynolds N.K."/>
            <person name="Benny G.L."/>
            <person name="Smith M.E."/>
            <person name="James T.Y."/>
            <person name="Grigoriev I.V."/>
        </authorList>
    </citation>
    <scope>NUCLEOTIDE SEQUENCE [LARGE SCALE GENOMIC DNA]</scope>
</reference>
<feature type="domain" description="R3H" evidence="2">
    <location>
        <begin position="46"/>
        <end position="113"/>
    </location>
</feature>
<dbReference type="AlphaFoldDB" id="A0A4P9Y1G0"/>
<dbReference type="Gene3D" id="3.30.1370.50">
    <property type="entry name" value="R3H-like domain"/>
    <property type="match status" value="1"/>
</dbReference>
<feature type="compositionally biased region" description="Polar residues" evidence="1">
    <location>
        <begin position="155"/>
        <end position="164"/>
    </location>
</feature>
<sequence>MECERRARNLKVATALDLPGPDEVESRDPRKGLEKELFIGFRGPHAHILRKTEAQIRAFLQPDPSAFTSSVLNLSPMRAPVRQLIHLMAPWYGLFSESVDPEPRRSVRLLRTQASPGENELPDLLSNMDLAIDVGTDEEEDAEGERDEDTRVGPASSSNGTTMIPKQEVEEGWKRVGKPLSTTTLSNLKETEGASKQKPIPTSGFASLPSSVSEVVDDWTELLQSSEDEDEEDD</sequence>
<dbReference type="GO" id="GO:0003676">
    <property type="term" value="F:nucleic acid binding"/>
    <property type="evidence" value="ECO:0007669"/>
    <property type="project" value="UniProtKB-UniRule"/>
</dbReference>
<dbReference type="Pfam" id="PF01424">
    <property type="entry name" value="R3H"/>
    <property type="match status" value="1"/>
</dbReference>
<feature type="compositionally biased region" description="Acidic residues" evidence="1">
    <location>
        <begin position="215"/>
        <end position="234"/>
    </location>
</feature>
<proteinExistence type="predicted"/>
<protein>
    <recommendedName>
        <fullName evidence="2">R3H domain-containing protein</fullName>
    </recommendedName>
</protein>
<dbReference type="InterPro" id="IPR001374">
    <property type="entry name" value="R3H_dom"/>
</dbReference>
<evidence type="ECO:0000259" key="2">
    <source>
        <dbReference type="PROSITE" id="PS51061"/>
    </source>
</evidence>
<evidence type="ECO:0000313" key="3">
    <source>
        <dbReference type="EMBL" id="RKP11901.1"/>
    </source>
</evidence>
<dbReference type="PROSITE" id="PS51061">
    <property type="entry name" value="R3H"/>
    <property type="match status" value="1"/>
</dbReference>
<dbReference type="Proteomes" id="UP000267251">
    <property type="component" value="Unassembled WGS sequence"/>
</dbReference>
<dbReference type="EMBL" id="KZ988588">
    <property type="protein sequence ID" value="RKP11901.1"/>
    <property type="molecule type" value="Genomic_DNA"/>
</dbReference>
<dbReference type="InterPro" id="IPR036867">
    <property type="entry name" value="R3H_dom_sf"/>
</dbReference>
<gene>
    <name evidence="3" type="ORF">BJ684DRAFT_21522</name>
</gene>
<accession>A0A4P9Y1G0</accession>
<dbReference type="OrthoDB" id="6512771at2759"/>
<dbReference type="SMART" id="SM00393">
    <property type="entry name" value="R3H"/>
    <property type="match status" value="1"/>
</dbReference>
<feature type="region of interest" description="Disordered" evidence="1">
    <location>
        <begin position="137"/>
        <end position="234"/>
    </location>
</feature>
<feature type="compositionally biased region" description="Acidic residues" evidence="1">
    <location>
        <begin position="137"/>
        <end position="147"/>
    </location>
</feature>
<organism evidence="3 4">
    <name type="scientific">Piptocephalis cylindrospora</name>
    <dbReference type="NCBI Taxonomy" id="1907219"/>
    <lineage>
        <taxon>Eukaryota</taxon>
        <taxon>Fungi</taxon>
        <taxon>Fungi incertae sedis</taxon>
        <taxon>Zoopagomycota</taxon>
        <taxon>Zoopagomycotina</taxon>
        <taxon>Zoopagomycetes</taxon>
        <taxon>Zoopagales</taxon>
        <taxon>Piptocephalidaceae</taxon>
        <taxon>Piptocephalis</taxon>
    </lineage>
</organism>
<dbReference type="SUPFAM" id="SSF82708">
    <property type="entry name" value="R3H domain"/>
    <property type="match status" value="1"/>
</dbReference>
<evidence type="ECO:0000256" key="1">
    <source>
        <dbReference type="SAM" id="MobiDB-lite"/>
    </source>
</evidence>
<name>A0A4P9Y1G0_9FUNG</name>
<keyword evidence="4" id="KW-1185">Reference proteome</keyword>